<dbReference type="AlphaFoldDB" id="A0A2A2EM61"/>
<feature type="region of interest" description="Disordered" evidence="1">
    <location>
        <begin position="1"/>
        <end position="20"/>
    </location>
</feature>
<gene>
    <name evidence="2" type="ORF">B1400_0281</name>
</gene>
<comment type="caution">
    <text evidence="2">The sequence shown here is derived from an EMBL/GenBank/DDBJ whole genome shotgun (WGS) entry which is preliminary data.</text>
</comment>
<evidence type="ECO:0000313" key="2">
    <source>
        <dbReference type="EMBL" id="PAU70087.1"/>
    </source>
</evidence>
<dbReference type="PANTHER" id="PTHR34071">
    <property type="entry name" value="5-NITROIMIDAZOLE ANTIBIOTICS RESISTANCE PROTEIN, NIMA-FAMILY-RELATED PROTEIN-RELATED"/>
    <property type="match status" value="1"/>
</dbReference>
<dbReference type="Pfam" id="PF12900">
    <property type="entry name" value="Pyridox_ox_2"/>
    <property type="match status" value="1"/>
</dbReference>
<sequence length="180" mass="20018">MPPSIAQPRPMRRADREVTPPEEIEEILRDCDDVCVAYQDAQGLTIVPVNFAYVADFTQRPHRLRLFAHSALEGRKIDAIRTAANALPVAFEMDCDARIHTGRTPCATTTEFRSLIGTGTASLVEDDEEKIAALRLLLEQCAGMPDAPLLPRQVSKVAVWRIDSTEFTAKRHPAPPIRCE</sequence>
<name>A0A2A2EM61_9BIFI</name>
<proteinExistence type="predicted"/>
<protein>
    <submittedName>
        <fullName evidence="2">MFS transporter</fullName>
    </submittedName>
</protein>
<evidence type="ECO:0000256" key="1">
    <source>
        <dbReference type="SAM" id="MobiDB-lite"/>
    </source>
</evidence>
<dbReference type="Proteomes" id="UP000217986">
    <property type="component" value="Unassembled WGS sequence"/>
</dbReference>
<dbReference type="InterPro" id="IPR024747">
    <property type="entry name" value="Pyridox_Oxase-rel"/>
</dbReference>
<reference evidence="2 3" key="1">
    <citation type="journal article" date="2017" name="ISME J.">
        <title>Unveiling bifidobacterial biogeography across the mammalian branch of the tree of life.</title>
        <authorList>
            <person name="Milani C."/>
            <person name="Mangifesta M."/>
            <person name="Mancabelli L."/>
            <person name="Lugli G.A."/>
            <person name="James K."/>
            <person name="Duranti S."/>
            <person name="Turroni F."/>
            <person name="Ferrario C."/>
            <person name="Ossiprandi M.C."/>
            <person name="van Sinderen D."/>
            <person name="Ventura M."/>
        </authorList>
    </citation>
    <scope>NUCLEOTIDE SEQUENCE [LARGE SCALE GENOMIC DNA]</scope>
    <source>
        <strain evidence="2 3">70</strain>
    </source>
</reference>
<dbReference type="Gene3D" id="2.30.110.10">
    <property type="entry name" value="Electron Transport, Fmn-binding Protein, Chain A"/>
    <property type="match status" value="1"/>
</dbReference>
<dbReference type="EMBL" id="MVOG01000004">
    <property type="protein sequence ID" value="PAU70087.1"/>
    <property type="molecule type" value="Genomic_DNA"/>
</dbReference>
<keyword evidence="3" id="KW-1185">Reference proteome</keyword>
<organism evidence="2 3">
    <name type="scientific">Bifidobacterium italicum</name>
    <dbReference type="NCBI Taxonomy" id="1960968"/>
    <lineage>
        <taxon>Bacteria</taxon>
        <taxon>Bacillati</taxon>
        <taxon>Actinomycetota</taxon>
        <taxon>Actinomycetes</taxon>
        <taxon>Bifidobacteriales</taxon>
        <taxon>Bifidobacteriaceae</taxon>
        <taxon>Bifidobacterium</taxon>
    </lineage>
</organism>
<dbReference type="PANTHER" id="PTHR34071:SF2">
    <property type="entry name" value="FLAVIN-NUCLEOTIDE-BINDING PROTEIN"/>
    <property type="match status" value="1"/>
</dbReference>
<accession>A0A2A2EM61</accession>
<evidence type="ECO:0000313" key="3">
    <source>
        <dbReference type="Proteomes" id="UP000217986"/>
    </source>
</evidence>
<dbReference type="InterPro" id="IPR012349">
    <property type="entry name" value="Split_barrel_FMN-bd"/>
</dbReference>
<dbReference type="SUPFAM" id="SSF50475">
    <property type="entry name" value="FMN-binding split barrel"/>
    <property type="match status" value="1"/>
</dbReference>